<evidence type="ECO:0000313" key="1">
    <source>
        <dbReference type="EMBL" id="ERN40280.1"/>
    </source>
</evidence>
<dbReference type="EMBL" id="ASSJ01000079">
    <property type="protein sequence ID" value="ERN40280.1"/>
    <property type="molecule type" value="Genomic_DNA"/>
</dbReference>
<protein>
    <submittedName>
        <fullName evidence="1">Uncharacterized protein</fullName>
    </submittedName>
</protein>
<dbReference type="AlphaFoldDB" id="U5DKN2"/>
<gene>
    <name evidence="1" type="ORF">KR51_00032220</name>
</gene>
<dbReference type="STRING" id="582515.KR51_00032220"/>
<evidence type="ECO:0000313" key="2">
    <source>
        <dbReference type="Proteomes" id="UP000016960"/>
    </source>
</evidence>
<dbReference type="InParanoid" id="U5DKN2"/>
<name>U5DKN2_9CHRO</name>
<sequence length="73" mass="8025">MRRSRLPLPHKVNTRVIAAKGDTAEELGRCRPFRLYSVHVVSQLPEPTVGTVAIAVTSLADKEIIIGKIVDFS</sequence>
<comment type="caution">
    <text evidence="1">The sequence shown here is derived from an EMBL/GenBank/DDBJ whole genome shotgun (WGS) entry which is preliminary data.</text>
</comment>
<reference evidence="1 2" key="1">
    <citation type="submission" date="2013-05" db="EMBL/GenBank/DDBJ databases">
        <title>Draft genome sequence of Rubidibacter lacunae KORDI 51-2.</title>
        <authorList>
            <person name="Choi D.H."/>
            <person name="Noh J.H."/>
            <person name="Kwon K.-K."/>
            <person name="Lee J.-H."/>
            <person name="Ryu J.-Y."/>
        </authorList>
    </citation>
    <scope>NUCLEOTIDE SEQUENCE [LARGE SCALE GENOMIC DNA]</scope>
    <source>
        <strain evidence="1 2">KORDI 51-2</strain>
    </source>
</reference>
<organism evidence="1 2">
    <name type="scientific">Rubidibacter lacunae KORDI 51-2</name>
    <dbReference type="NCBI Taxonomy" id="582515"/>
    <lineage>
        <taxon>Bacteria</taxon>
        <taxon>Bacillati</taxon>
        <taxon>Cyanobacteriota</taxon>
        <taxon>Cyanophyceae</taxon>
        <taxon>Oscillatoriophycideae</taxon>
        <taxon>Chroococcales</taxon>
        <taxon>Aphanothecaceae</taxon>
        <taxon>Rubidibacter</taxon>
    </lineage>
</organism>
<keyword evidence="2" id="KW-1185">Reference proteome</keyword>
<accession>U5DKN2</accession>
<proteinExistence type="predicted"/>
<dbReference type="Proteomes" id="UP000016960">
    <property type="component" value="Unassembled WGS sequence"/>
</dbReference>